<feature type="domain" description="DUF4123" evidence="1">
    <location>
        <begin position="39"/>
        <end position="157"/>
    </location>
</feature>
<dbReference type="EMBL" id="PDDY01000001">
    <property type="protein sequence ID" value="PEH40814.1"/>
    <property type="molecule type" value="Genomic_DNA"/>
</dbReference>
<protein>
    <recommendedName>
        <fullName evidence="1">DUF4123 domain-containing protein</fullName>
    </recommendedName>
</protein>
<reference evidence="3" key="1">
    <citation type="submission" date="2017-09" db="EMBL/GenBank/DDBJ databases">
        <title>FDA dAtabase for Regulatory Grade micrObial Sequences (FDA-ARGOS): Supporting development and validation of Infectious Disease Dx tests.</title>
        <authorList>
            <person name="Minogue T."/>
            <person name="Wolcott M."/>
            <person name="Wasieloski L."/>
            <person name="Aguilar W."/>
            <person name="Moore D."/>
            <person name="Tallon L."/>
            <person name="Sadzewicz L."/>
            <person name="Ott S."/>
            <person name="Zhao X."/>
            <person name="Nagaraj S."/>
            <person name="Vavikolanu K."/>
            <person name="Aluvathingal J."/>
            <person name="Nadendla S."/>
            <person name="Sichtig H."/>
        </authorList>
    </citation>
    <scope>NUCLEOTIDE SEQUENCE [LARGE SCALE GENOMIC DNA]</scope>
    <source>
        <strain evidence="3">FDAARGOS_390</strain>
    </source>
</reference>
<evidence type="ECO:0000259" key="1">
    <source>
        <dbReference type="Pfam" id="PF13503"/>
    </source>
</evidence>
<evidence type="ECO:0000313" key="3">
    <source>
        <dbReference type="Proteomes" id="UP000220629"/>
    </source>
</evidence>
<dbReference type="AlphaFoldDB" id="A0A2A7SAS2"/>
<proteinExistence type="predicted"/>
<dbReference type="Pfam" id="PF13503">
    <property type="entry name" value="DUF4123"/>
    <property type="match status" value="1"/>
</dbReference>
<evidence type="ECO:0000313" key="2">
    <source>
        <dbReference type="EMBL" id="PEH40814.1"/>
    </source>
</evidence>
<dbReference type="InterPro" id="IPR025391">
    <property type="entry name" value="DUF4123"/>
</dbReference>
<gene>
    <name evidence="2" type="ORF">CRM94_00755</name>
</gene>
<dbReference type="Proteomes" id="UP000220629">
    <property type="component" value="Unassembled WGS sequence"/>
</dbReference>
<dbReference type="RefSeq" id="WP_098151299.1">
    <property type="nucleotide sequence ID" value="NZ_CADEWA010000003.1"/>
</dbReference>
<organism evidence="2 3">
    <name type="scientific">Burkholderia gladioli</name>
    <name type="common">Pseudomonas marginata</name>
    <name type="synonym">Phytomonas marginata</name>
    <dbReference type="NCBI Taxonomy" id="28095"/>
    <lineage>
        <taxon>Bacteria</taxon>
        <taxon>Pseudomonadati</taxon>
        <taxon>Pseudomonadota</taxon>
        <taxon>Betaproteobacteria</taxon>
        <taxon>Burkholderiales</taxon>
        <taxon>Burkholderiaceae</taxon>
        <taxon>Burkholderia</taxon>
    </lineage>
</organism>
<accession>A0A2A7SAS2</accession>
<name>A0A2A7SAS2_BURGA</name>
<sequence>MHDDSGKERDDDDRPGLIMSPSIEAYFARRRPHTVPVRLYALFDGVLYQDRNGTVPDRTAACLALLDDTPDESVANAGPWLVDCEATSMLVNTALSSLAASSFGVSWLISAYPMTALADHLRANLDVELPDGQLALLRFHDARLMPSIASVMTPVQRLAFFVTVFDWLVECDGHLIEIARNAHPI</sequence>
<comment type="caution">
    <text evidence="2">The sequence shown here is derived from an EMBL/GenBank/DDBJ whole genome shotgun (WGS) entry which is preliminary data.</text>
</comment>